<accession>A0A103XJW5</accession>
<dbReference type="EMBL" id="LEKV01004850">
    <property type="protein sequence ID" value="KVH92120.1"/>
    <property type="molecule type" value="Genomic_DNA"/>
</dbReference>
<keyword evidence="3" id="KW-0012">Acyltransferase</keyword>
<evidence type="ECO:0000256" key="2">
    <source>
        <dbReference type="ARBA" id="ARBA00022679"/>
    </source>
</evidence>
<dbReference type="PANTHER" id="PTHR31623">
    <property type="entry name" value="F21J9.9"/>
    <property type="match status" value="1"/>
</dbReference>
<keyword evidence="5" id="KW-1185">Reference proteome</keyword>
<dbReference type="InterPro" id="IPR023213">
    <property type="entry name" value="CAT-like_dom_sf"/>
</dbReference>
<evidence type="ECO:0000256" key="1">
    <source>
        <dbReference type="ARBA" id="ARBA00009861"/>
    </source>
</evidence>
<evidence type="ECO:0000313" key="5">
    <source>
        <dbReference type="Proteomes" id="UP000243975"/>
    </source>
</evidence>
<organism evidence="4 5">
    <name type="scientific">Cynara cardunculus var. scolymus</name>
    <name type="common">Globe artichoke</name>
    <name type="synonym">Cynara scolymus</name>
    <dbReference type="NCBI Taxonomy" id="59895"/>
    <lineage>
        <taxon>Eukaryota</taxon>
        <taxon>Viridiplantae</taxon>
        <taxon>Streptophyta</taxon>
        <taxon>Embryophyta</taxon>
        <taxon>Tracheophyta</taxon>
        <taxon>Spermatophyta</taxon>
        <taxon>Magnoliopsida</taxon>
        <taxon>eudicotyledons</taxon>
        <taxon>Gunneridae</taxon>
        <taxon>Pentapetalae</taxon>
        <taxon>asterids</taxon>
        <taxon>campanulids</taxon>
        <taxon>Asterales</taxon>
        <taxon>Asteraceae</taxon>
        <taxon>Carduoideae</taxon>
        <taxon>Cardueae</taxon>
        <taxon>Carduinae</taxon>
        <taxon>Cynara</taxon>
    </lineage>
</organism>
<dbReference type="AlphaFoldDB" id="A0A103XJW5"/>
<dbReference type="Pfam" id="PF02458">
    <property type="entry name" value="Transferase"/>
    <property type="match status" value="1"/>
</dbReference>
<evidence type="ECO:0000256" key="3">
    <source>
        <dbReference type="ARBA" id="ARBA00023315"/>
    </source>
</evidence>
<dbReference type="GO" id="GO:0016746">
    <property type="term" value="F:acyltransferase activity"/>
    <property type="evidence" value="ECO:0007669"/>
    <property type="project" value="UniProtKB-KW"/>
</dbReference>
<dbReference type="Gene3D" id="3.30.559.10">
    <property type="entry name" value="Chloramphenicol acetyltransferase-like domain"/>
    <property type="match status" value="2"/>
</dbReference>
<dbReference type="Proteomes" id="UP000243975">
    <property type="component" value="Unassembled WGS sequence"/>
</dbReference>
<gene>
    <name evidence="4" type="ORF">Ccrd_005848</name>
</gene>
<dbReference type="OMA" id="RTIDCND"/>
<name>A0A103XJW5_CYNCS</name>
<comment type="caution">
    <text evidence="4">The sequence shown here is derived from an EMBL/GenBank/DDBJ whole genome shotgun (WGS) entry which is preliminary data.</text>
</comment>
<protein>
    <submittedName>
        <fullName evidence="4">Chloramphenicol acetyltransferase-like domain-containing protein</fullName>
    </submittedName>
</protein>
<comment type="similarity">
    <text evidence="1">Belongs to the plant acyltransferase family.</text>
</comment>
<reference evidence="4 5" key="1">
    <citation type="journal article" date="2016" name="Sci. Rep.">
        <title>The genome sequence of the outbreeding globe artichoke constructed de novo incorporating a phase-aware low-pass sequencing strategy of F1 progeny.</title>
        <authorList>
            <person name="Scaglione D."/>
            <person name="Reyes-Chin-Wo S."/>
            <person name="Acquadro A."/>
            <person name="Froenicke L."/>
            <person name="Portis E."/>
            <person name="Beitel C."/>
            <person name="Tirone M."/>
            <person name="Mauro R."/>
            <person name="Lo Monaco A."/>
            <person name="Mauromicale G."/>
            <person name="Faccioli P."/>
            <person name="Cattivelli L."/>
            <person name="Rieseberg L."/>
            <person name="Michelmore R."/>
            <person name="Lanteri S."/>
        </authorList>
    </citation>
    <scope>NUCLEOTIDE SEQUENCE [LARGE SCALE GENOMIC DNA]</scope>
    <source>
        <strain evidence="4">2C</strain>
    </source>
</reference>
<evidence type="ECO:0000313" key="4">
    <source>
        <dbReference type="EMBL" id="KVH92120.1"/>
    </source>
</evidence>
<keyword evidence="2" id="KW-0808">Transferase</keyword>
<proteinExistence type="inferred from homology"/>
<dbReference type="OrthoDB" id="671439at2759"/>
<dbReference type="PANTHER" id="PTHR31623:SF70">
    <property type="entry name" value="TRANSFERASE, CHLORAMPHENICOL ACETYLTRANSFERASE-LIKE DOMAIN PROTEIN"/>
    <property type="match status" value="1"/>
</dbReference>
<dbReference type="Gramene" id="KVH92120">
    <property type="protein sequence ID" value="KVH92120"/>
    <property type="gene ID" value="Ccrd_005848"/>
</dbReference>
<sequence length="435" mass="48000">MAIDIVKQSSKFIKPATPTPPNLRHFRIGFIDEFAPSANVSVVLFFSINGDRNPKFIAQLGESLQTTLIRFYPLAGRYAAETRTIDCNDQGAEFMHAKVNIKLEAFLDSEVNVKLVDKFLPREIGESGLITDPILAIQVTTFECGGVALGVSISHKIADASTLSTFLNEWAVINREEKRIELTGSCRFNAASLFPSRGVPALDLGFSRSIRDDDMQSKYVTKKLSFSESEISNLKEKAMLINGRNGTPQWSKVQLVSAIILKSFICVDRAIRDDPRDTILIHPINLREKTASLIPKDSCGNLWGILATECGVVEATEALADLLRDSIKNTISNYLKVSHDDEGEQTMVLNSILNVGQIPQTANVIWMSSWCKFPFYEVDFGFGKPIWANPGGMPVKNSACLMDGVGGDGVEAYVCMEPKDVPYFEESLEIKVCVG</sequence>